<proteinExistence type="predicted"/>
<organism evidence="2 3">
    <name type="scientific">Brachionus plicatilis</name>
    <name type="common">Marine rotifer</name>
    <name type="synonym">Brachionus muelleri</name>
    <dbReference type="NCBI Taxonomy" id="10195"/>
    <lineage>
        <taxon>Eukaryota</taxon>
        <taxon>Metazoa</taxon>
        <taxon>Spiralia</taxon>
        <taxon>Gnathifera</taxon>
        <taxon>Rotifera</taxon>
        <taxon>Eurotatoria</taxon>
        <taxon>Monogononta</taxon>
        <taxon>Pseudotrocha</taxon>
        <taxon>Ploima</taxon>
        <taxon>Brachionidae</taxon>
        <taxon>Brachionus</taxon>
    </lineage>
</organism>
<dbReference type="Proteomes" id="UP000276133">
    <property type="component" value="Unassembled WGS sequence"/>
</dbReference>
<protein>
    <submittedName>
        <fullName evidence="2">Uncharacterized protein</fullName>
    </submittedName>
</protein>
<keyword evidence="3" id="KW-1185">Reference proteome</keyword>
<evidence type="ECO:0000313" key="2">
    <source>
        <dbReference type="EMBL" id="RNA28692.1"/>
    </source>
</evidence>
<feature type="transmembrane region" description="Helical" evidence="1">
    <location>
        <begin position="75"/>
        <end position="95"/>
    </location>
</feature>
<gene>
    <name evidence="2" type="ORF">BpHYR1_040607</name>
</gene>
<keyword evidence="1" id="KW-0472">Membrane</keyword>
<feature type="transmembrane region" description="Helical" evidence="1">
    <location>
        <begin position="101"/>
        <end position="128"/>
    </location>
</feature>
<dbReference type="AlphaFoldDB" id="A0A3M7RYZ6"/>
<evidence type="ECO:0000313" key="3">
    <source>
        <dbReference type="Proteomes" id="UP000276133"/>
    </source>
</evidence>
<feature type="transmembrane region" description="Helical" evidence="1">
    <location>
        <begin position="6"/>
        <end position="27"/>
    </location>
</feature>
<feature type="transmembrane region" description="Helical" evidence="1">
    <location>
        <begin position="140"/>
        <end position="166"/>
    </location>
</feature>
<keyword evidence="1" id="KW-1133">Transmembrane helix</keyword>
<dbReference type="EMBL" id="REGN01002352">
    <property type="protein sequence ID" value="RNA28692.1"/>
    <property type="molecule type" value="Genomic_DNA"/>
</dbReference>
<comment type="caution">
    <text evidence="2">The sequence shown here is derived from an EMBL/GenBank/DDBJ whole genome shotgun (WGS) entry which is preliminary data.</text>
</comment>
<dbReference type="OrthoDB" id="10510172at2759"/>
<evidence type="ECO:0000256" key="1">
    <source>
        <dbReference type="SAM" id="Phobius"/>
    </source>
</evidence>
<name>A0A3M7RYZ6_BRAPC</name>
<sequence length="167" mass="18864">MKLNIPITISIACQSISTAFVIITFILENWIVVKSTNVRYGMWRGCNSSQCYNWYSKGEEVLDFKLSSSYKAFQGLQSSMLGLIVITLVSLFFNLKLCPKLLPIFIIDAILIFLATCCGLVSLIVFVTDIFKSDIHNLDWCFWLSVVALVMVFFGLIFLVAFSISIE</sequence>
<accession>A0A3M7RYZ6</accession>
<reference evidence="2 3" key="1">
    <citation type="journal article" date="2018" name="Sci. Rep.">
        <title>Genomic signatures of local adaptation to the degree of environmental predictability in rotifers.</title>
        <authorList>
            <person name="Franch-Gras L."/>
            <person name="Hahn C."/>
            <person name="Garcia-Roger E.M."/>
            <person name="Carmona M.J."/>
            <person name="Serra M."/>
            <person name="Gomez A."/>
        </authorList>
    </citation>
    <scope>NUCLEOTIDE SEQUENCE [LARGE SCALE GENOMIC DNA]</scope>
    <source>
        <strain evidence="2">HYR1</strain>
    </source>
</reference>
<keyword evidence="1" id="KW-0812">Transmembrane</keyword>
<dbReference type="Gene3D" id="1.20.140.150">
    <property type="match status" value="1"/>
</dbReference>